<evidence type="ECO:0000256" key="4">
    <source>
        <dbReference type="PROSITE-ProRule" id="PRU00332"/>
    </source>
</evidence>
<keyword evidence="3" id="KW-0539">Nucleus</keyword>
<comment type="subcellular location">
    <subcellularLocation>
        <location evidence="1">Nucleus</location>
    </subcellularLocation>
</comment>
<feature type="compositionally biased region" description="Low complexity" evidence="5">
    <location>
        <begin position="69"/>
        <end position="79"/>
    </location>
</feature>
<feature type="compositionally biased region" description="Low complexity" evidence="5">
    <location>
        <begin position="36"/>
        <end position="58"/>
    </location>
</feature>
<dbReference type="SMART" id="SM00715">
    <property type="entry name" value="LA"/>
    <property type="match status" value="1"/>
</dbReference>
<dbReference type="InterPro" id="IPR006630">
    <property type="entry name" value="La_HTH"/>
</dbReference>
<dbReference type="SUPFAM" id="SSF46785">
    <property type="entry name" value="Winged helix' DNA-binding domain"/>
    <property type="match status" value="1"/>
</dbReference>
<dbReference type="OMA" id="RRHECEY"/>
<gene>
    <name evidence="8" type="primary">AUGUSTUS-3.0.2_08844</name>
    <name evidence="8" type="ORF">TcasGA2_TC008844</name>
</gene>
<dbReference type="SUPFAM" id="SSF54928">
    <property type="entry name" value="RNA-binding domain, RBD"/>
    <property type="match status" value="1"/>
</dbReference>
<dbReference type="AlphaFoldDB" id="D6WR35"/>
<dbReference type="GO" id="GO:0006396">
    <property type="term" value="P:RNA processing"/>
    <property type="evidence" value="ECO:0007669"/>
    <property type="project" value="InterPro"/>
</dbReference>
<dbReference type="InterPro" id="IPR036390">
    <property type="entry name" value="WH_DNA-bd_sf"/>
</dbReference>
<dbReference type="InterPro" id="IPR036388">
    <property type="entry name" value="WH-like_DNA-bd_sf"/>
</dbReference>
<dbReference type="InterPro" id="IPR035979">
    <property type="entry name" value="RBD_domain_sf"/>
</dbReference>
<dbReference type="HOGENOM" id="CLU_015330_2_0_1"/>
<dbReference type="Pfam" id="PF05383">
    <property type="entry name" value="La"/>
    <property type="match status" value="1"/>
</dbReference>
<keyword evidence="9" id="KW-1185">Reference proteome</keyword>
<dbReference type="eggNOG" id="KOG1855">
    <property type="taxonomic scope" value="Eukaryota"/>
</dbReference>
<keyword evidence="2 4" id="KW-0694">RNA-binding</keyword>
<dbReference type="PRINTS" id="PR00302">
    <property type="entry name" value="LUPUSLA"/>
</dbReference>
<evidence type="ECO:0000259" key="6">
    <source>
        <dbReference type="PROSITE" id="PS50961"/>
    </source>
</evidence>
<dbReference type="KEGG" id="tca:664329"/>
<dbReference type="CDD" id="cd08033">
    <property type="entry name" value="LARP_6"/>
    <property type="match status" value="1"/>
</dbReference>
<dbReference type="FunFam" id="1.10.10.10:FF:000158">
    <property type="entry name" value="La ribonucleoprotein domain family member 7"/>
    <property type="match status" value="1"/>
</dbReference>
<dbReference type="GO" id="GO:0005634">
    <property type="term" value="C:nucleus"/>
    <property type="evidence" value="ECO:0000318"/>
    <property type="project" value="GO_Central"/>
</dbReference>
<dbReference type="EMBL" id="KQ971354">
    <property type="protein sequence ID" value="EFA06016.1"/>
    <property type="molecule type" value="Genomic_DNA"/>
</dbReference>
<feature type="domain" description="HTH La-type RNA-binding" evidence="6">
    <location>
        <begin position="101"/>
        <end position="192"/>
    </location>
</feature>
<dbReference type="PANTHER" id="PTHR22792:SF140">
    <property type="entry name" value="ACHILLES, ISOFORM A"/>
    <property type="match status" value="1"/>
</dbReference>
<evidence type="ECO:0000256" key="2">
    <source>
        <dbReference type="ARBA" id="ARBA00022884"/>
    </source>
</evidence>
<feature type="region of interest" description="Disordered" evidence="5">
    <location>
        <begin position="288"/>
        <end position="320"/>
    </location>
</feature>
<feature type="domain" description="SUZ-C" evidence="7">
    <location>
        <begin position="411"/>
        <end position="450"/>
    </location>
</feature>
<reference evidence="8 9" key="2">
    <citation type="journal article" date="2010" name="Nucleic Acids Res.">
        <title>BeetleBase in 2010: revisions to provide comprehensive genomic information for Tribolium castaneum.</title>
        <authorList>
            <person name="Kim H.S."/>
            <person name="Murphy T."/>
            <person name="Xia J."/>
            <person name="Caragea D."/>
            <person name="Park Y."/>
            <person name="Beeman R.W."/>
            <person name="Lorenzen M.D."/>
            <person name="Butcher S."/>
            <person name="Manak J.R."/>
            <person name="Brown S.J."/>
        </authorList>
    </citation>
    <scope>GENOME REANNOTATION</scope>
    <source>
        <strain evidence="8 9">Georgia GA2</strain>
    </source>
</reference>
<feature type="region of interest" description="Disordered" evidence="5">
    <location>
        <begin position="395"/>
        <end position="456"/>
    </location>
</feature>
<feature type="compositionally biased region" description="Polar residues" evidence="5">
    <location>
        <begin position="405"/>
        <end position="431"/>
    </location>
</feature>
<dbReference type="InParanoid" id="D6WR35"/>
<name>D6WR35_TRICA</name>
<dbReference type="Gene3D" id="3.30.70.330">
    <property type="match status" value="1"/>
</dbReference>
<dbReference type="OrthoDB" id="435402at2759"/>
<evidence type="ECO:0000259" key="7">
    <source>
        <dbReference type="PROSITE" id="PS51938"/>
    </source>
</evidence>
<dbReference type="InterPro" id="IPR012677">
    <property type="entry name" value="Nucleotide-bd_a/b_plait_sf"/>
</dbReference>
<dbReference type="GO" id="GO:0003729">
    <property type="term" value="F:mRNA binding"/>
    <property type="evidence" value="ECO:0000318"/>
    <property type="project" value="GO_Central"/>
</dbReference>
<dbReference type="Proteomes" id="UP000007266">
    <property type="component" value="Linkage group 7"/>
</dbReference>
<dbReference type="PROSITE" id="PS51938">
    <property type="entry name" value="SUZ_C"/>
    <property type="match status" value="1"/>
</dbReference>
<dbReference type="PROSITE" id="PS50961">
    <property type="entry name" value="HTH_LA"/>
    <property type="match status" value="1"/>
</dbReference>
<evidence type="ECO:0000256" key="5">
    <source>
        <dbReference type="SAM" id="MobiDB-lite"/>
    </source>
</evidence>
<evidence type="ECO:0000313" key="8">
    <source>
        <dbReference type="EMBL" id="EFA06016.1"/>
    </source>
</evidence>
<evidence type="ECO:0000313" key="9">
    <source>
        <dbReference type="Proteomes" id="UP000007266"/>
    </source>
</evidence>
<dbReference type="PANTHER" id="PTHR22792">
    <property type="entry name" value="LUPUS LA PROTEIN-RELATED"/>
    <property type="match status" value="1"/>
</dbReference>
<reference evidence="8 9" key="1">
    <citation type="journal article" date="2008" name="Nature">
        <title>The genome of the model beetle and pest Tribolium castaneum.</title>
        <authorList>
            <consortium name="Tribolium Genome Sequencing Consortium"/>
            <person name="Richards S."/>
            <person name="Gibbs R.A."/>
            <person name="Weinstock G.M."/>
            <person name="Brown S.J."/>
            <person name="Denell R."/>
            <person name="Beeman R.W."/>
            <person name="Gibbs R."/>
            <person name="Beeman R.W."/>
            <person name="Brown S.J."/>
            <person name="Bucher G."/>
            <person name="Friedrich M."/>
            <person name="Grimmelikhuijzen C.J."/>
            <person name="Klingler M."/>
            <person name="Lorenzen M."/>
            <person name="Richards S."/>
            <person name="Roth S."/>
            <person name="Schroder R."/>
            <person name="Tautz D."/>
            <person name="Zdobnov E.M."/>
            <person name="Muzny D."/>
            <person name="Gibbs R.A."/>
            <person name="Weinstock G.M."/>
            <person name="Attaway T."/>
            <person name="Bell S."/>
            <person name="Buhay C.J."/>
            <person name="Chandrabose M.N."/>
            <person name="Chavez D."/>
            <person name="Clerk-Blankenburg K.P."/>
            <person name="Cree A."/>
            <person name="Dao M."/>
            <person name="Davis C."/>
            <person name="Chacko J."/>
            <person name="Dinh H."/>
            <person name="Dugan-Rocha S."/>
            <person name="Fowler G."/>
            <person name="Garner T.T."/>
            <person name="Garnes J."/>
            <person name="Gnirke A."/>
            <person name="Hawes A."/>
            <person name="Hernandez J."/>
            <person name="Hines S."/>
            <person name="Holder M."/>
            <person name="Hume J."/>
            <person name="Jhangiani S.N."/>
            <person name="Joshi V."/>
            <person name="Khan Z.M."/>
            <person name="Jackson L."/>
            <person name="Kovar C."/>
            <person name="Kowis A."/>
            <person name="Lee S."/>
            <person name="Lewis L.R."/>
            <person name="Margolis J."/>
            <person name="Morgan M."/>
            <person name="Nazareth L.V."/>
            <person name="Nguyen N."/>
            <person name="Okwuonu G."/>
            <person name="Parker D."/>
            <person name="Richards S."/>
            <person name="Ruiz S.J."/>
            <person name="Santibanez J."/>
            <person name="Savard J."/>
            <person name="Scherer S.E."/>
            <person name="Schneider B."/>
            <person name="Sodergren E."/>
            <person name="Tautz D."/>
            <person name="Vattahil S."/>
            <person name="Villasana D."/>
            <person name="White C.S."/>
            <person name="Wright R."/>
            <person name="Park Y."/>
            <person name="Beeman R.W."/>
            <person name="Lord J."/>
            <person name="Oppert B."/>
            <person name="Lorenzen M."/>
            <person name="Brown S."/>
            <person name="Wang L."/>
            <person name="Savard J."/>
            <person name="Tautz D."/>
            <person name="Richards S."/>
            <person name="Weinstock G."/>
            <person name="Gibbs R.A."/>
            <person name="Liu Y."/>
            <person name="Worley K."/>
            <person name="Weinstock G."/>
            <person name="Elsik C.G."/>
            <person name="Reese J.T."/>
            <person name="Elhaik E."/>
            <person name="Landan G."/>
            <person name="Graur D."/>
            <person name="Arensburger P."/>
            <person name="Atkinson P."/>
            <person name="Beeman R.W."/>
            <person name="Beidler J."/>
            <person name="Brown S.J."/>
            <person name="Demuth J.P."/>
            <person name="Drury D.W."/>
            <person name="Du Y.Z."/>
            <person name="Fujiwara H."/>
            <person name="Lorenzen M."/>
            <person name="Maselli V."/>
            <person name="Osanai M."/>
            <person name="Park Y."/>
            <person name="Robertson H.M."/>
            <person name="Tu Z."/>
            <person name="Wang J.J."/>
            <person name="Wang S."/>
            <person name="Richards S."/>
            <person name="Song H."/>
            <person name="Zhang L."/>
            <person name="Sodergren E."/>
            <person name="Werner D."/>
            <person name="Stanke M."/>
            <person name="Morgenstern B."/>
            <person name="Solovyev V."/>
            <person name="Kosarev P."/>
            <person name="Brown G."/>
            <person name="Chen H.C."/>
            <person name="Ermolaeva O."/>
            <person name="Hlavina W."/>
            <person name="Kapustin Y."/>
            <person name="Kiryutin B."/>
            <person name="Kitts P."/>
            <person name="Maglott D."/>
            <person name="Pruitt K."/>
            <person name="Sapojnikov V."/>
            <person name="Souvorov A."/>
            <person name="Mackey A.J."/>
            <person name="Waterhouse R.M."/>
            <person name="Wyder S."/>
            <person name="Zdobnov E.M."/>
            <person name="Zdobnov E.M."/>
            <person name="Wyder S."/>
            <person name="Kriventseva E.V."/>
            <person name="Kadowaki T."/>
            <person name="Bork P."/>
            <person name="Aranda M."/>
            <person name="Bao R."/>
            <person name="Beermann A."/>
            <person name="Berns N."/>
            <person name="Bolognesi R."/>
            <person name="Bonneton F."/>
            <person name="Bopp D."/>
            <person name="Brown S.J."/>
            <person name="Bucher G."/>
            <person name="Butts T."/>
            <person name="Chaumot A."/>
            <person name="Denell R.E."/>
            <person name="Ferrier D.E."/>
            <person name="Friedrich M."/>
            <person name="Gordon C.M."/>
            <person name="Jindra M."/>
            <person name="Klingler M."/>
            <person name="Lan Q."/>
            <person name="Lattorff H.M."/>
            <person name="Laudet V."/>
            <person name="von Levetsow C."/>
            <person name="Liu Z."/>
            <person name="Lutz R."/>
            <person name="Lynch J.A."/>
            <person name="da Fonseca R.N."/>
            <person name="Posnien N."/>
            <person name="Reuter R."/>
            <person name="Roth S."/>
            <person name="Savard J."/>
            <person name="Schinko J.B."/>
            <person name="Schmitt C."/>
            <person name="Schoppmeier M."/>
            <person name="Schroder R."/>
            <person name="Shippy T.D."/>
            <person name="Simonnet F."/>
            <person name="Marques-Souza H."/>
            <person name="Tautz D."/>
            <person name="Tomoyasu Y."/>
            <person name="Trauner J."/>
            <person name="Van der Zee M."/>
            <person name="Vervoort M."/>
            <person name="Wittkopp N."/>
            <person name="Wimmer E.A."/>
            <person name="Yang X."/>
            <person name="Jones A.K."/>
            <person name="Sattelle D.B."/>
            <person name="Ebert P.R."/>
            <person name="Nelson D."/>
            <person name="Scott J.G."/>
            <person name="Beeman R.W."/>
            <person name="Muthukrishnan S."/>
            <person name="Kramer K.J."/>
            <person name="Arakane Y."/>
            <person name="Beeman R.W."/>
            <person name="Zhu Q."/>
            <person name="Hogenkamp D."/>
            <person name="Dixit R."/>
            <person name="Oppert B."/>
            <person name="Jiang H."/>
            <person name="Zou Z."/>
            <person name="Marshall J."/>
            <person name="Elpidina E."/>
            <person name="Vinokurov K."/>
            <person name="Oppert C."/>
            <person name="Zou Z."/>
            <person name="Evans J."/>
            <person name="Lu Z."/>
            <person name="Zhao P."/>
            <person name="Sumathipala N."/>
            <person name="Altincicek B."/>
            <person name="Vilcinskas A."/>
            <person name="Williams M."/>
            <person name="Hultmark D."/>
            <person name="Hetru C."/>
            <person name="Jiang H."/>
            <person name="Grimmelikhuijzen C.J."/>
            <person name="Hauser F."/>
            <person name="Cazzamali G."/>
            <person name="Williamson M."/>
            <person name="Park Y."/>
            <person name="Li B."/>
            <person name="Tanaka Y."/>
            <person name="Predel R."/>
            <person name="Neupert S."/>
            <person name="Schachtner J."/>
            <person name="Verleyen P."/>
            <person name="Raible F."/>
            <person name="Bork P."/>
            <person name="Friedrich M."/>
            <person name="Walden K.K."/>
            <person name="Robertson H.M."/>
            <person name="Angeli S."/>
            <person name="Foret S."/>
            <person name="Bucher G."/>
            <person name="Schuetz S."/>
            <person name="Maleszka R."/>
            <person name="Wimmer E.A."/>
            <person name="Beeman R.W."/>
            <person name="Lorenzen M."/>
            <person name="Tomoyasu Y."/>
            <person name="Miller S.C."/>
            <person name="Grossmann D."/>
            <person name="Bucher G."/>
        </authorList>
    </citation>
    <scope>NUCLEOTIDE SEQUENCE [LARGE SCALE GENOMIC DNA]</scope>
    <source>
        <strain evidence="8 9">Georgia GA2</strain>
    </source>
</reference>
<organism evidence="8 9">
    <name type="scientific">Tribolium castaneum</name>
    <name type="common">Red flour beetle</name>
    <dbReference type="NCBI Taxonomy" id="7070"/>
    <lineage>
        <taxon>Eukaryota</taxon>
        <taxon>Metazoa</taxon>
        <taxon>Ecdysozoa</taxon>
        <taxon>Arthropoda</taxon>
        <taxon>Hexapoda</taxon>
        <taxon>Insecta</taxon>
        <taxon>Pterygota</taxon>
        <taxon>Neoptera</taxon>
        <taxon>Endopterygota</taxon>
        <taxon>Coleoptera</taxon>
        <taxon>Polyphaga</taxon>
        <taxon>Cucujiformia</taxon>
        <taxon>Tenebrionidae</taxon>
        <taxon>Tenebrionidae incertae sedis</taxon>
        <taxon>Tribolium</taxon>
    </lineage>
</organism>
<dbReference type="PhylomeDB" id="D6WR35"/>
<dbReference type="STRING" id="7070.D6WR35"/>
<protein>
    <submittedName>
        <fullName evidence="8">Uncharacterized protein</fullName>
    </submittedName>
</protein>
<feature type="region of interest" description="Disordered" evidence="5">
    <location>
        <begin position="1"/>
        <end position="105"/>
    </location>
</feature>
<sequence>MPAPIEEQEIEKNEIDEVGSLSFSPPPAKLLETRDSISSIDSDVSLSFDRSPSNGENNAEAEDEGAHMADLSDSASDTGSAGGGKDSGCEVTPEVTEPPFQPPSDELADKIVQQVEFYFSDANITKDAFLLKHVKRNKEGYVSLKLISSFKRVKHLTKDWRVVAHALSRSTKLEINEAGTKLRRLDPLPQYDETTPSRTVVAVHMPIEKATIENVAELFKVCGEIALIRILRPGNPIPADVRQFINKNPSLAGVVCALVEFVTSESARNAIQLQHTLGEPMKVYELNNVPHPERKKKTNKKNNNNKNYSDNDYISSSCQSSSEAEDIKNRAKLRRGSSAHFPSRYIEPAAWLQRRLSASSTEANFIYMPRRLSYSSRDSSDSSLFLPRRMSACSLSGSEGGFNRRLSSASQSSDYSNPRSRSNSTAFQNGENVVRMPRGPDGSKGFRQRPLTAIAQ</sequence>
<accession>D6WR35</accession>
<evidence type="ECO:0000256" key="3">
    <source>
        <dbReference type="ARBA" id="ARBA00023242"/>
    </source>
</evidence>
<evidence type="ECO:0000256" key="1">
    <source>
        <dbReference type="ARBA" id="ARBA00004123"/>
    </source>
</evidence>
<dbReference type="Pfam" id="PF12901">
    <property type="entry name" value="SUZ-C"/>
    <property type="match status" value="1"/>
</dbReference>
<dbReference type="Gene3D" id="1.10.10.10">
    <property type="entry name" value="Winged helix-like DNA-binding domain superfamily/Winged helix DNA-binding domain"/>
    <property type="match status" value="1"/>
</dbReference>
<dbReference type="InterPro" id="IPR002344">
    <property type="entry name" value="Lupus_La"/>
</dbReference>
<proteinExistence type="predicted"/>
<dbReference type="InterPro" id="IPR024642">
    <property type="entry name" value="SUZ-C"/>
</dbReference>
<dbReference type="GO" id="GO:1990904">
    <property type="term" value="C:ribonucleoprotein complex"/>
    <property type="evidence" value="ECO:0007669"/>
    <property type="project" value="InterPro"/>
</dbReference>
<dbReference type="InterPro" id="IPR045180">
    <property type="entry name" value="La_dom_prot"/>
</dbReference>